<dbReference type="InterPro" id="IPR032689">
    <property type="entry name" value="TraG-D_C"/>
</dbReference>
<evidence type="ECO:0000259" key="2">
    <source>
        <dbReference type="Pfam" id="PF01935"/>
    </source>
</evidence>
<dbReference type="KEGG" id="sii:LD85_1526"/>
<dbReference type="HOGENOM" id="CLU_300094_0_0_2"/>
<dbReference type="Proteomes" id="UP000001404">
    <property type="component" value="Chromosome"/>
</dbReference>
<evidence type="ECO:0000259" key="3">
    <source>
        <dbReference type="Pfam" id="PF12696"/>
    </source>
</evidence>
<dbReference type="InterPro" id="IPR027417">
    <property type="entry name" value="P-loop_NTPase"/>
</dbReference>
<evidence type="ECO:0000313" key="5">
    <source>
        <dbReference type="Proteomes" id="UP000001404"/>
    </source>
</evidence>
<feature type="domain" description="Helicase HerA central" evidence="2">
    <location>
        <begin position="257"/>
        <end position="321"/>
    </location>
</feature>
<dbReference type="Gene3D" id="1.10.10.10">
    <property type="entry name" value="Winged helix-like DNA-binding domain superfamily/Winged helix DNA-binding domain"/>
    <property type="match status" value="1"/>
</dbReference>
<feature type="region of interest" description="Disordered" evidence="1">
    <location>
        <begin position="880"/>
        <end position="914"/>
    </location>
</feature>
<dbReference type="SUPFAM" id="SSF52540">
    <property type="entry name" value="P-loop containing nucleoside triphosphate hydrolases"/>
    <property type="match status" value="1"/>
</dbReference>
<dbReference type="RefSeq" id="WP_012952866.1">
    <property type="nucleotide sequence ID" value="NC_013769.1"/>
</dbReference>
<dbReference type="SUPFAM" id="SSF46785">
    <property type="entry name" value="Winged helix' DNA-binding domain"/>
    <property type="match status" value="1"/>
</dbReference>
<organism evidence="4 5">
    <name type="scientific">Saccharolobus islandicus (strain L.D.8.5 / Lassen #2)</name>
    <name type="common">Sulfolobus islandicus</name>
    <dbReference type="NCBI Taxonomy" id="425944"/>
    <lineage>
        <taxon>Archaea</taxon>
        <taxon>Thermoproteota</taxon>
        <taxon>Thermoprotei</taxon>
        <taxon>Sulfolobales</taxon>
        <taxon>Sulfolobaceae</taxon>
        <taxon>Saccharolobus</taxon>
    </lineage>
</organism>
<accession>D2PBX3</accession>
<dbReference type="InterPro" id="IPR036388">
    <property type="entry name" value="WH-like_DNA-bd_sf"/>
</dbReference>
<proteinExistence type="predicted"/>
<feature type="compositionally biased region" description="Basic and acidic residues" evidence="1">
    <location>
        <begin position="880"/>
        <end position="906"/>
    </location>
</feature>
<protein>
    <submittedName>
        <fullName evidence="4">Uncharacterized protein</fullName>
    </submittedName>
</protein>
<dbReference type="AlphaFoldDB" id="D2PBX3"/>
<dbReference type="Pfam" id="PF01935">
    <property type="entry name" value="DUF87"/>
    <property type="match status" value="1"/>
</dbReference>
<feature type="domain" description="TraD/TraG TraM recognition site" evidence="3">
    <location>
        <begin position="522"/>
        <end position="590"/>
    </location>
</feature>
<dbReference type="PANTHER" id="PTHR30121:SF6">
    <property type="entry name" value="SLR6007 PROTEIN"/>
    <property type="match status" value="1"/>
</dbReference>
<dbReference type="PANTHER" id="PTHR30121">
    <property type="entry name" value="UNCHARACTERIZED PROTEIN YJGR-RELATED"/>
    <property type="match status" value="1"/>
</dbReference>
<dbReference type="InterPro" id="IPR002789">
    <property type="entry name" value="HerA_central"/>
</dbReference>
<dbReference type="CDD" id="cd01127">
    <property type="entry name" value="TrwB_TraG_TraD_VirD4"/>
    <property type="match status" value="1"/>
</dbReference>
<evidence type="ECO:0000256" key="1">
    <source>
        <dbReference type="SAM" id="MobiDB-lite"/>
    </source>
</evidence>
<evidence type="ECO:0000313" key="4">
    <source>
        <dbReference type="EMBL" id="ADB87193.1"/>
    </source>
</evidence>
<dbReference type="Pfam" id="PF12696">
    <property type="entry name" value="TraG-D_C"/>
    <property type="match status" value="1"/>
</dbReference>
<dbReference type="Gene3D" id="3.40.50.300">
    <property type="entry name" value="P-loop containing nucleotide triphosphate hydrolases"/>
    <property type="match status" value="2"/>
</dbReference>
<gene>
    <name evidence="4" type="ordered locus">LD85_1526</name>
</gene>
<sequence length="1010" mass="116153">MWGKKEVIKYYELFPRVEYDKSFNVLNSLGHVFEIIYSRDKDIMHIYAYTNSQLEVLRKDFGVNENVNIPVPKFVGRISFRNEKDFYWGAEFNDFNSFLTKLQPGEQLRLWIVLEPRLNEIFLKYSDKLKRNQSIIGKRQREVLASRLEGFAKDNVYYLQPYILADDKKRIKQLIKDLQNFVLTRSRKLKVQIRKTKGWEDRQPRIPRFYGLKIKRWLWVDEEKINKVAVIPNPSVIPVNFVTGGILPELPPNRNGFEIGKTIPSGKSYKLELEDLYRHGYIIGGTGAGKTTTIISLITAIKKAYNNAIIMIFDPHGDMAEEVASYFADDEKLIYFHPVESGISINPLALPNIPNREQALLLGFSNVMEIFEKLFGLKDTAVYVKYIIQVSMQLLYSKTPEPTFRDLYRIIYKLRTGEIDLPVDDPTWENKLEMFQNMQEQSFLSAVSRLEMLGTNPLLLKIFSRSKIDDKELFKPGNIIVINASKAAVGNDAAFLILAGWIFKTWYYALARAALGMERIPIIAFMDEFQNIASLSVIDDILSEARKYGMHIIMAHQHTGQLDKSLIKSIMSNTGVKLLMKEQGDDAKAFAEIFPEFGSELQKILPSLGVGEAVAIITPRKEGDKVVPVRVKINYVSVRKDPEKLKKVIDRMQIYIAKEIPKSEDIESIVNPVMKYIERPNVLEQLVLYHVFKNGKKMYLVDLLKELGLDRDKVNDVVNRLEKLGYIDVEKEGNKKVLYYGKGLFGNVKAVALSVEGRKLAMKVMLKYMKQGYYVTPAKQSTNLESRPDLVAIPIDRASLRPGYDKTVAIEIESCNEISTHPEQVVHNWRKESTKDFSEIHSWTYEECFDKLQQLYNQLSDEEKKKVKIFSVRLKQKLEQKAPKEKKTKPETGEFNGKREESEKKQQTTQGAAITANNAQGTKLKLGSLTQSKNTTIEQQPSDKEALVEVEIEGKNYFVKRADYEKLQQILSTKNYKIEGNKIYAKIGPVRMEVLLISNRPSDSQEPRNP</sequence>
<dbReference type="EMBL" id="CP001731">
    <property type="protein sequence ID" value="ADB87193.1"/>
    <property type="molecule type" value="Genomic_DNA"/>
</dbReference>
<name>D2PBX3_SACI9</name>
<dbReference type="InterPro" id="IPR036390">
    <property type="entry name" value="WH_DNA-bd_sf"/>
</dbReference>
<dbReference type="InterPro" id="IPR051162">
    <property type="entry name" value="T4SS_component"/>
</dbReference>
<reference evidence="5" key="1">
    <citation type="journal article" date="2009" name="Proc. Natl. Acad. Sci. U.S.A.">
        <title>Biogeography of the Sulfolobus islandicus pan-genome.</title>
        <authorList>
            <person name="Reno M.L."/>
            <person name="Held N.L."/>
            <person name="Fields C.J."/>
            <person name="Burke P.V."/>
            <person name="Whitaker R.J."/>
        </authorList>
    </citation>
    <scope>NUCLEOTIDE SEQUENCE [LARGE SCALE GENOMIC DNA]</scope>
    <source>
        <strain evidence="5">L.D.8.5 / Lassen #2</strain>
    </source>
</reference>